<protein>
    <submittedName>
        <fullName evidence="2">PfWMP3_21</fullName>
    </submittedName>
</protein>
<accession>A5HL35</accession>
<feature type="compositionally biased region" description="Basic and acidic residues" evidence="1">
    <location>
        <begin position="1"/>
        <end position="11"/>
    </location>
</feature>
<reference evidence="2 3" key="1">
    <citation type="journal article" date="2008" name="Microb. Ecol.">
        <title>Genomic analysis of freshwater cyanophage Pf-WMP3 Infecting cyanobacterium Phormidium foveolarum: the conserved elements for a phage.</title>
        <authorList>
            <person name="Liu X."/>
            <person name="Kong S."/>
            <person name="Shi M."/>
            <person name="Fu L."/>
            <person name="Gao Y."/>
            <person name="An C."/>
        </authorList>
    </citation>
    <scope>NUCLEOTIDE SEQUENCE [LARGE SCALE GENOMIC DNA]</scope>
</reference>
<proteinExistence type="predicted"/>
<dbReference type="GeneID" id="5220449"/>
<dbReference type="Proteomes" id="UP000006696">
    <property type="component" value="Segment"/>
</dbReference>
<keyword evidence="3" id="KW-1185">Reference proteome</keyword>
<evidence type="ECO:0000313" key="3">
    <source>
        <dbReference type="Proteomes" id="UP000006696"/>
    </source>
</evidence>
<evidence type="ECO:0000256" key="1">
    <source>
        <dbReference type="SAM" id="MobiDB-lite"/>
    </source>
</evidence>
<feature type="region of interest" description="Disordered" evidence="1">
    <location>
        <begin position="1"/>
        <end position="36"/>
    </location>
</feature>
<organism evidence="2 3">
    <name type="scientific">Phormidium phage Pf-WMP3</name>
    <dbReference type="NCBI Taxonomy" id="2914005"/>
    <lineage>
        <taxon>Viruses</taxon>
        <taxon>Duplodnaviria</taxon>
        <taxon>Heunggongvirae</taxon>
        <taxon>Uroviricota</taxon>
        <taxon>Caudoviricetes</taxon>
        <taxon>Saffermanviridae</taxon>
        <taxon>Wumptrevirus</taxon>
        <taxon>Wumptrevirus WMP3</taxon>
    </lineage>
</organism>
<gene>
    <name evidence="2" type="ORF">PfWMP3_21</name>
</gene>
<dbReference type="KEGG" id="vg:5220449"/>
<feature type="compositionally biased region" description="Acidic residues" evidence="1">
    <location>
        <begin position="12"/>
        <end position="23"/>
    </location>
</feature>
<name>A5HL35_9CAUD</name>
<dbReference type="EMBL" id="EF537008">
    <property type="protein sequence ID" value="ABQ12461.1"/>
    <property type="molecule type" value="Genomic_DNA"/>
</dbReference>
<sequence length="36" mass="4286">MTGKNKDNDKPDNDDDYEEEEPLTLEQQRAAKRDYN</sequence>
<evidence type="ECO:0000313" key="2">
    <source>
        <dbReference type="EMBL" id="ABQ12461.1"/>
    </source>
</evidence>
<dbReference type="RefSeq" id="YP_001285786.1">
    <property type="nucleotide sequence ID" value="NC_009551.1"/>
</dbReference>